<feature type="transmembrane region" description="Helical" evidence="9">
    <location>
        <begin position="579"/>
        <end position="598"/>
    </location>
</feature>
<dbReference type="FunFam" id="3.40.50.300:FF:000289">
    <property type="entry name" value="ABC transporter G family member 31"/>
    <property type="match status" value="1"/>
</dbReference>
<keyword evidence="12" id="KW-1185">Reference proteome</keyword>
<dbReference type="Pfam" id="PF06422">
    <property type="entry name" value="PDR_CDR"/>
    <property type="match status" value="1"/>
</dbReference>
<dbReference type="InterPro" id="IPR010929">
    <property type="entry name" value="PDR_CDR_ABC"/>
</dbReference>
<comment type="caution">
    <text evidence="11">The sequence shown here is derived from an EMBL/GenBank/DDBJ whole genome shotgun (WGS) entry which is preliminary data.</text>
</comment>
<evidence type="ECO:0000259" key="10">
    <source>
        <dbReference type="PROSITE" id="PS50893"/>
    </source>
</evidence>
<evidence type="ECO:0000256" key="9">
    <source>
        <dbReference type="SAM" id="Phobius"/>
    </source>
</evidence>
<evidence type="ECO:0000256" key="3">
    <source>
        <dbReference type="ARBA" id="ARBA00022448"/>
    </source>
</evidence>
<organism evidence="11 12">
    <name type="scientific">Phytophthora megakarya</name>
    <dbReference type="NCBI Taxonomy" id="4795"/>
    <lineage>
        <taxon>Eukaryota</taxon>
        <taxon>Sar</taxon>
        <taxon>Stramenopiles</taxon>
        <taxon>Oomycota</taxon>
        <taxon>Peronosporomycetes</taxon>
        <taxon>Peronosporales</taxon>
        <taxon>Peronosporaceae</taxon>
        <taxon>Phytophthora</taxon>
    </lineage>
</organism>
<dbReference type="GO" id="GO:0016887">
    <property type="term" value="F:ATP hydrolysis activity"/>
    <property type="evidence" value="ECO:0007669"/>
    <property type="project" value="InterPro"/>
</dbReference>
<feature type="transmembrane region" description="Helical" evidence="9">
    <location>
        <begin position="555"/>
        <end position="573"/>
    </location>
</feature>
<dbReference type="OrthoDB" id="66620at2759"/>
<feature type="transmembrane region" description="Helical" evidence="9">
    <location>
        <begin position="1279"/>
        <end position="1300"/>
    </location>
</feature>
<sequence>MAQGPNVLHGYVADKMQAAMGKAIPQMEVRFKNLSISAKVFASRHSDPKAQLPTLYNSIKKSAAKINTKNHTAEKIILKNASGVFKPGTITLLLGQPGSGKSSLMKVLSGRFPLEKNVKMEGEITYNGVQQADIIKRLPQFAAYVTQRDKHFPTLTVKETLEFAHAFCGGGISRRTEELLSKGTPEENTAALEALSALYAHYPDVVIKQLGLENCKDTIVGSAMLRGVSGGERKRVTTGEMEFGMKYMTLMDEISTGLDSAATFDIISTQRGIAKTLQKTVIIALLQPSPEVFKLFDDVMILNDGEVMYHGPRDQAVPFFESLGFKCPPDRDEADFLLDLGTSQQSSYEVDLPVGVIHHPRMLQALETPHEPHLLDNIGAHMDPMPEFRRGFWENTRTLMKRQTLVTLRNTAFIKGRCIMVVLMGLIYSSTFWQVDPTDVQVTLGIMFQAVLFLALGQVSQIPTFMAARDVFYKQRGANFFSTSAYVLACSVAQIPMAIAESIIFGTLIYFMCGFVGNAGAFICYMILLILTNLVFSSWFFLLTAMSPDFHIAKPFATFTIVFFILFAGFVMAKSTMPGWFVWIYWINPIAWCLRGLAVNQYRAAEFDVCVYKGVNYCTDYNMTMGEYYLSQYDVPSSKVWVPEHTIIKDKDEEFDETYALAATPKGSSTSSVERVALDIGREKNFVPVTIAFQNLWYSVPKPGNPKETLDLLKGISGFAKPGTMTALMGSSGAGKTTLMDVIAGRKTGGKIQGKIVFNGYEATDLAIRRCTGYCEQMDIHSDATTFREAFMFSAFLRQDSNIPDHKKYDSVEEVLDLLDMHDIADQIVRGSSVEQMKRLTIGVELAAQPSVLFLDEPTSGLDARSAKLIMDGVRKVADSGRTIVCTIHQPSSDVFYLFDHLLLLKRGGETVFVGELGEKCRKLVDYFESIPGVAPLPDRYNPATWMLECIGAGVNNGGRNAMDFVEYFKHSEEKRVLNNEMAQEGVTVPAPHLPEMIFQKKRAASSWTQAKFLTMRFMRMYWRTPTYNMTRFIIGLFLALLFGLTYIDVEYVSYQGINGGVGMVFMTTLFNGIVSFNGVLPIASGDRAAFYRERASQTYNSLWYFVGSTIAEIPYVFFSCLIFTVIFFPMAGFTGFGTGVLYWINVSLLVLMQTYMGQLFVYALPSVEVAAIIGVLVNSIFFLFMGFNPPAKSIPSGYRWLYTITPQKYSLAILEALVFTDCPNEPTWNNTLGAYENVGSELACQPVTGLPLTIDHITVKGYVESVFEMKHDDIWSNFGYVFLFIGALRFLALLSLRYINHQKR</sequence>
<dbReference type="PANTHER" id="PTHR19241">
    <property type="entry name" value="ATP-BINDING CASSETTE TRANSPORTER"/>
    <property type="match status" value="1"/>
</dbReference>
<gene>
    <name evidence="11" type="ORF">PHMEG_00023162</name>
</gene>
<dbReference type="FunFam" id="3.40.50.300:FF:000528">
    <property type="entry name" value="ABC transporter G family member 31"/>
    <property type="match status" value="1"/>
</dbReference>
<keyword evidence="6" id="KW-0067">ATP-binding</keyword>
<dbReference type="InterPro" id="IPR013525">
    <property type="entry name" value="ABC2_TM"/>
</dbReference>
<evidence type="ECO:0000256" key="2">
    <source>
        <dbReference type="ARBA" id="ARBA00006012"/>
    </source>
</evidence>
<dbReference type="STRING" id="4795.A0A225VH03"/>
<keyword evidence="5" id="KW-0547">Nucleotide-binding</keyword>
<feature type="domain" description="ABC transporter" evidence="10">
    <location>
        <begin position="691"/>
        <end position="932"/>
    </location>
</feature>
<dbReference type="GO" id="GO:0005524">
    <property type="term" value="F:ATP binding"/>
    <property type="evidence" value="ECO:0007669"/>
    <property type="project" value="UniProtKB-KW"/>
</dbReference>
<feature type="transmembrane region" description="Helical" evidence="9">
    <location>
        <begin position="480"/>
        <end position="499"/>
    </location>
</feature>
<reference evidence="12" key="1">
    <citation type="submission" date="2017-03" db="EMBL/GenBank/DDBJ databases">
        <title>Phytopthora megakarya and P. palmivora, two closely related causual agents of cacao black pod achieved similar genome size and gene model numbers by different mechanisms.</title>
        <authorList>
            <person name="Ali S."/>
            <person name="Shao J."/>
            <person name="Larry D.J."/>
            <person name="Kronmiller B."/>
            <person name="Shen D."/>
            <person name="Strem M.D."/>
            <person name="Melnick R.L."/>
            <person name="Guiltinan M.J."/>
            <person name="Tyler B.M."/>
            <person name="Meinhardt L.W."/>
            <person name="Bailey B.A."/>
        </authorList>
    </citation>
    <scope>NUCLEOTIDE SEQUENCE [LARGE SCALE GENOMIC DNA]</scope>
    <source>
        <strain evidence="12">zdho120</strain>
    </source>
</reference>
<dbReference type="GO" id="GO:0140359">
    <property type="term" value="F:ABC-type transporter activity"/>
    <property type="evidence" value="ECO:0007669"/>
    <property type="project" value="InterPro"/>
</dbReference>
<feature type="transmembrane region" description="Helical" evidence="9">
    <location>
        <begin position="1102"/>
        <end position="1129"/>
    </location>
</feature>
<keyword evidence="4 9" id="KW-0812">Transmembrane</keyword>
<feature type="transmembrane region" description="Helical" evidence="9">
    <location>
        <begin position="1060"/>
        <end position="1081"/>
    </location>
</feature>
<dbReference type="Pfam" id="PF19055">
    <property type="entry name" value="ABC2_membrane_7"/>
    <property type="match status" value="2"/>
</dbReference>
<name>A0A225VH03_9STRA</name>
<dbReference type="Pfam" id="PF00005">
    <property type="entry name" value="ABC_tran"/>
    <property type="match status" value="2"/>
</dbReference>
<evidence type="ECO:0000256" key="6">
    <source>
        <dbReference type="ARBA" id="ARBA00022840"/>
    </source>
</evidence>
<dbReference type="EMBL" id="NBNE01004735">
    <property type="protein sequence ID" value="OWZ04861.1"/>
    <property type="molecule type" value="Genomic_DNA"/>
</dbReference>
<feature type="transmembrane region" description="Helical" evidence="9">
    <location>
        <begin position="519"/>
        <end position="543"/>
    </location>
</feature>
<dbReference type="SMART" id="SM00382">
    <property type="entry name" value="AAA"/>
    <property type="match status" value="2"/>
</dbReference>
<dbReference type="InterPro" id="IPR027417">
    <property type="entry name" value="P-loop_NTPase"/>
</dbReference>
<protein>
    <submittedName>
        <fullName evidence="11">ABC transporter</fullName>
    </submittedName>
</protein>
<feature type="transmembrane region" description="Helical" evidence="9">
    <location>
        <begin position="447"/>
        <end position="468"/>
    </location>
</feature>
<dbReference type="Pfam" id="PF01061">
    <property type="entry name" value="ABC2_membrane"/>
    <property type="match status" value="2"/>
</dbReference>
<feature type="domain" description="ABC transporter" evidence="10">
    <location>
        <begin position="50"/>
        <end position="329"/>
    </location>
</feature>
<feature type="transmembrane region" description="Helical" evidence="9">
    <location>
        <begin position="1170"/>
        <end position="1188"/>
    </location>
</feature>
<dbReference type="InterPro" id="IPR034003">
    <property type="entry name" value="ABCG_PDR_2"/>
</dbReference>
<evidence type="ECO:0000313" key="12">
    <source>
        <dbReference type="Proteomes" id="UP000198211"/>
    </source>
</evidence>
<feature type="transmembrane region" description="Helical" evidence="9">
    <location>
        <begin position="1141"/>
        <end position="1163"/>
    </location>
</feature>
<dbReference type="GO" id="GO:0016020">
    <property type="term" value="C:membrane"/>
    <property type="evidence" value="ECO:0007669"/>
    <property type="project" value="UniProtKB-SubCell"/>
</dbReference>
<dbReference type="Gene3D" id="3.40.50.300">
    <property type="entry name" value="P-loop containing nucleotide triphosphate hydrolases"/>
    <property type="match status" value="2"/>
</dbReference>
<keyword evidence="3" id="KW-0813">Transport</keyword>
<evidence type="ECO:0000256" key="5">
    <source>
        <dbReference type="ARBA" id="ARBA00022741"/>
    </source>
</evidence>
<evidence type="ECO:0000256" key="8">
    <source>
        <dbReference type="ARBA" id="ARBA00023136"/>
    </source>
</evidence>
<feature type="transmembrane region" description="Helical" evidence="9">
    <location>
        <begin position="1029"/>
        <end position="1048"/>
    </location>
</feature>
<dbReference type="SUPFAM" id="SSF52540">
    <property type="entry name" value="P-loop containing nucleoside triphosphate hydrolases"/>
    <property type="match status" value="2"/>
</dbReference>
<evidence type="ECO:0000256" key="1">
    <source>
        <dbReference type="ARBA" id="ARBA00004141"/>
    </source>
</evidence>
<dbReference type="InterPro" id="IPR043926">
    <property type="entry name" value="ABCG_dom"/>
</dbReference>
<keyword evidence="8 9" id="KW-0472">Membrane</keyword>
<keyword evidence="7 9" id="KW-1133">Transmembrane helix</keyword>
<dbReference type="PROSITE" id="PS50893">
    <property type="entry name" value="ABC_TRANSPORTER_2"/>
    <property type="match status" value="2"/>
</dbReference>
<evidence type="ECO:0000256" key="4">
    <source>
        <dbReference type="ARBA" id="ARBA00022692"/>
    </source>
</evidence>
<dbReference type="InterPro" id="IPR003593">
    <property type="entry name" value="AAA+_ATPase"/>
</dbReference>
<dbReference type="InterPro" id="IPR003439">
    <property type="entry name" value="ABC_transporter-like_ATP-bd"/>
</dbReference>
<dbReference type="CDD" id="cd03232">
    <property type="entry name" value="ABCG_PDR_domain2"/>
    <property type="match status" value="1"/>
</dbReference>
<accession>A0A225VH03</accession>
<evidence type="ECO:0000256" key="7">
    <source>
        <dbReference type="ARBA" id="ARBA00022989"/>
    </source>
</evidence>
<proteinExistence type="inferred from homology"/>
<dbReference type="Proteomes" id="UP000198211">
    <property type="component" value="Unassembled WGS sequence"/>
</dbReference>
<comment type="subcellular location">
    <subcellularLocation>
        <location evidence="1">Membrane</location>
        <topology evidence="1">Multi-pass membrane protein</topology>
    </subcellularLocation>
</comment>
<comment type="similarity">
    <text evidence="2">Belongs to the ABC transporter superfamily. ABCG family. PDR (TC 3.A.1.205) subfamily.</text>
</comment>
<evidence type="ECO:0000313" key="11">
    <source>
        <dbReference type="EMBL" id="OWZ04861.1"/>
    </source>
</evidence>
<feature type="transmembrane region" description="Helical" evidence="9">
    <location>
        <begin position="418"/>
        <end position="435"/>
    </location>
</feature>